<dbReference type="AlphaFoldDB" id="A0A9N7YV88"/>
<dbReference type="EMBL" id="CADEAL010002220">
    <property type="protein sequence ID" value="CAB1438859.1"/>
    <property type="molecule type" value="Genomic_DNA"/>
</dbReference>
<comment type="caution">
    <text evidence="1">The sequence shown here is derived from an EMBL/GenBank/DDBJ whole genome shotgun (WGS) entry which is preliminary data.</text>
</comment>
<organism evidence="1 2">
    <name type="scientific">Pleuronectes platessa</name>
    <name type="common">European plaice</name>
    <dbReference type="NCBI Taxonomy" id="8262"/>
    <lineage>
        <taxon>Eukaryota</taxon>
        <taxon>Metazoa</taxon>
        <taxon>Chordata</taxon>
        <taxon>Craniata</taxon>
        <taxon>Vertebrata</taxon>
        <taxon>Euteleostomi</taxon>
        <taxon>Actinopterygii</taxon>
        <taxon>Neopterygii</taxon>
        <taxon>Teleostei</taxon>
        <taxon>Neoteleostei</taxon>
        <taxon>Acanthomorphata</taxon>
        <taxon>Carangaria</taxon>
        <taxon>Pleuronectiformes</taxon>
        <taxon>Pleuronectoidei</taxon>
        <taxon>Pleuronectidae</taxon>
        <taxon>Pleuronectes</taxon>
    </lineage>
</organism>
<proteinExistence type="predicted"/>
<accession>A0A9N7YV88</accession>
<sequence>MGFATRISLFRHPASVPASSTKGCNRAPWRNVPDVGTRLDVAFISSKFFWQNLVSNSGDWKLGRQLSLTVNRQQADTLSRAKRGDGAEISSLPAATLISCTCPNVIHLCPVRKIARGGGSNCGTPTYKTSQVAPPVGQLGNGTQEVVSRLCKTAPWTSLLRKMRGGRPINTAFKACYSDSNIPTLLSVHQRLRRGLLPPHITPECKPCHQ</sequence>
<evidence type="ECO:0000313" key="2">
    <source>
        <dbReference type="Proteomes" id="UP001153269"/>
    </source>
</evidence>
<gene>
    <name evidence="1" type="ORF">PLEPLA_LOCUS26722</name>
</gene>
<dbReference type="Proteomes" id="UP001153269">
    <property type="component" value="Unassembled WGS sequence"/>
</dbReference>
<protein>
    <submittedName>
        <fullName evidence="1">Uncharacterized protein</fullName>
    </submittedName>
</protein>
<evidence type="ECO:0000313" key="1">
    <source>
        <dbReference type="EMBL" id="CAB1438859.1"/>
    </source>
</evidence>
<keyword evidence="2" id="KW-1185">Reference proteome</keyword>
<reference evidence="1" key="1">
    <citation type="submission" date="2020-03" db="EMBL/GenBank/DDBJ databases">
        <authorList>
            <person name="Weist P."/>
        </authorList>
    </citation>
    <scope>NUCLEOTIDE SEQUENCE</scope>
</reference>
<name>A0A9N7YV88_PLEPL</name>
<feature type="non-terminal residue" evidence="1">
    <location>
        <position position="1"/>
    </location>
</feature>